<dbReference type="Pfam" id="PF12482">
    <property type="entry name" value="DUF3701"/>
    <property type="match status" value="1"/>
</dbReference>
<comment type="caution">
    <text evidence="6">The sequence shown here is derived from an EMBL/GenBank/DDBJ whole genome shotgun (WGS) entry which is preliminary data.</text>
</comment>
<dbReference type="GO" id="GO:0015074">
    <property type="term" value="P:DNA integration"/>
    <property type="evidence" value="ECO:0007669"/>
    <property type="project" value="UniProtKB-KW"/>
</dbReference>
<evidence type="ECO:0000259" key="5">
    <source>
        <dbReference type="PROSITE" id="PS51898"/>
    </source>
</evidence>
<keyword evidence="2" id="KW-0229">DNA integration</keyword>
<gene>
    <name evidence="6" type="ORF">C7444_104111</name>
</gene>
<dbReference type="OrthoDB" id="8610787at2"/>
<protein>
    <submittedName>
        <fullName evidence="6">Site-specific recombinase XerD</fullName>
    </submittedName>
</protein>
<dbReference type="Pfam" id="PF00589">
    <property type="entry name" value="Phage_integrase"/>
    <property type="match status" value="1"/>
</dbReference>
<organism evidence="6 7">
    <name type="scientific">Sphaerotilus hippei</name>
    <dbReference type="NCBI Taxonomy" id="744406"/>
    <lineage>
        <taxon>Bacteria</taxon>
        <taxon>Pseudomonadati</taxon>
        <taxon>Pseudomonadota</taxon>
        <taxon>Betaproteobacteria</taxon>
        <taxon>Burkholderiales</taxon>
        <taxon>Sphaerotilaceae</taxon>
        <taxon>Sphaerotilus</taxon>
    </lineage>
</organism>
<dbReference type="InterPro" id="IPR011010">
    <property type="entry name" value="DNA_brk_join_enz"/>
</dbReference>
<accession>A0A318H2E4</accession>
<dbReference type="Gene3D" id="1.10.443.10">
    <property type="entry name" value="Intergrase catalytic core"/>
    <property type="match status" value="1"/>
</dbReference>
<dbReference type="InterPro" id="IPR022169">
    <property type="entry name" value="DUF3701"/>
</dbReference>
<keyword evidence="7" id="KW-1185">Reference proteome</keyword>
<comment type="similarity">
    <text evidence="1">Belongs to the 'phage' integrase family.</text>
</comment>
<evidence type="ECO:0000313" key="7">
    <source>
        <dbReference type="Proteomes" id="UP000247811"/>
    </source>
</evidence>
<proteinExistence type="inferred from homology"/>
<dbReference type="GO" id="GO:0006310">
    <property type="term" value="P:DNA recombination"/>
    <property type="evidence" value="ECO:0007669"/>
    <property type="project" value="UniProtKB-KW"/>
</dbReference>
<feature type="domain" description="Tyr recombinase" evidence="5">
    <location>
        <begin position="444"/>
        <end position="676"/>
    </location>
</feature>
<dbReference type="InterPro" id="IPR050090">
    <property type="entry name" value="Tyrosine_recombinase_XerCD"/>
</dbReference>
<reference evidence="6 7" key="1">
    <citation type="submission" date="2018-05" db="EMBL/GenBank/DDBJ databases">
        <title>Genomic Encyclopedia of Type Strains, Phase IV (KMG-IV): sequencing the most valuable type-strain genomes for metagenomic binning, comparative biology and taxonomic classification.</title>
        <authorList>
            <person name="Goeker M."/>
        </authorList>
    </citation>
    <scope>NUCLEOTIDE SEQUENCE [LARGE SCALE GENOMIC DNA]</scope>
    <source>
        <strain evidence="6 7">DSM 566</strain>
    </source>
</reference>
<sequence>MGSADGVAPLRRADPRARKLGADHFAFMRAVVQGLDLRHSWERYLGVEGEATDQRLVRSTIAWIRDEFAAAARREDRPGTARLVRIDVATLTEPAQRLPDLEEFAHEHGFEDQSQAEQVAAYQQRYGRLSQRLQRRGRLIARQLEALRWLEDLVARPPAAGDAVAAWLHPALARRLEAVDLFTLAQLIERINGVGRGWHAGIAAIGQGKARRILDWLRRHEASLGLAVGPHVDLARRQLYTHELAAVVAPATAILPLEKFIVPAALDGRQGLYRRPQAQCLLRADNDHQAILAWLRSKHGLSPEQKARLQAGRRQRDAGVAQDDDWLRCLSSTQRAYRKEAERFLLWAIVHKGKALSSMNHEDCLEFRDFLADPQPRSRWCGERSRERWSPLWRPFEGPLSASAQRQALTILKNLYGFLVDQNYLMGNPWSAVGVPRAGAPSLNAGRSLTVAQWHFVRERLEQRSGTSAQRRLGLAVHLLYATGLRLSEVTAATVDDLSWVEYPPDLDDDEPLEGWVLRVVGKGRKLRQVPVPAEVIGQLSAYLLSRGLDADPEHASNRGAHLLGQASDIAERAPGLRGCSPADPRQGIAASTLYDQIKAFFTDCAAVLQARGDTRGADRLARASTHWLRHSHASHAIAAGMPIEIAQQNLGHASLATTTVYVSTEDKRRMRAVGRFWGGRKA</sequence>
<dbReference type="GO" id="GO:0003677">
    <property type="term" value="F:DNA binding"/>
    <property type="evidence" value="ECO:0007669"/>
    <property type="project" value="UniProtKB-KW"/>
</dbReference>
<dbReference type="CDD" id="cd00397">
    <property type="entry name" value="DNA_BRE_C"/>
    <property type="match status" value="1"/>
</dbReference>
<evidence type="ECO:0000313" key="6">
    <source>
        <dbReference type="EMBL" id="PXW97509.1"/>
    </source>
</evidence>
<keyword evidence="4" id="KW-0233">DNA recombination</keyword>
<evidence type="ECO:0000256" key="3">
    <source>
        <dbReference type="ARBA" id="ARBA00023125"/>
    </source>
</evidence>
<name>A0A318H2E4_9BURK</name>
<evidence type="ECO:0000256" key="2">
    <source>
        <dbReference type="ARBA" id="ARBA00022908"/>
    </source>
</evidence>
<evidence type="ECO:0000256" key="4">
    <source>
        <dbReference type="ARBA" id="ARBA00023172"/>
    </source>
</evidence>
<dbReference type="PANTHER" id="PTHR30349:SF64">
    <property type="entry name" value="PROPHAGE INTEGRASE INTD-RELATED"/>
    <property type="match status" value="1"/>
</dbReference>
<dbReference type="SUPFAM" id="SSF56349">
    <property type="entry name" value="DNA breaking-rejoining enzymes"/>
    <property type="match status" value="1"/>
</dbReference>
<dbReference type="InterPro" id="IPR002104">
    <property type="entry name" value="Integrase_catalytic"/>
</dbReference>
<dbReference type="Proteomes" id="UP000247811">
    <property type="component" value="Unassembled WGS sequence"/>
</dbReference>
<dbReference type="AlphaFoldDB" id="A0A318H2E4"/>
<dbReference type="EMBL" id="QJJS01000004">
    <property type="protein sequence ID" value="PXW97509.1"/>
    <property type="molecule type" value="Genomic_DNA"/>
</dbReference>
<evidence type="ECO:0000256" key="1">
    <source>
        <dbReference type="ARBA" id="ARBA00008857"/>
    </source>
</evidence>
<dbReference type="Gene3D" id="1.10.150.130">
    <property type="match status" value="1"/>
</dbReference>
<dbReference type="RefSeq" id="WP_110399906.1">
    <property type="nucleotide sequence ID" value="NZ_QJJS01000004.1"/>
</dbReference>
<dbReference type="PANTHER" id="PTHR30349">
    <property type="entry name" value="PHAGE INTEGRASE-RELATED"/>
    <property type="match status" value="1"/>
</dbReference>
<dbReference type="InterPro" id="IPR013762">
    <property type="entry name" value="Integrase-like_cat_sf"/>
</dbReference>
<dbReference type="InterPro" id="IPR010998">
    <property type="entry name" value="Integrase_recombinase_N"/>
</dbReference>
<keyword evidence="3" id="KW-0238">DNA-binding</keyword>
<dbReference type="PROSITE" id="PS51898">
    <property type="entry name" value="TYR_RECOMBINASE"/>
    <property type="match status" value="1"/>
</dbReference>